<organism evidence="2 3">
    <name type="scientific">Lyophyllum shimeji</name>
    <name type="common">Hon-shimeji</name>
    <name type="synonym">Tricholoma shimeji</name>
    <dbReference type="NCBI Taxonomy" id="47721"/>
    <lineage>
        <taxon>Eukaryota</taxon>
        <taxon>Fungi</taxon>
        <taxon>Dikarya</taxon>
        <taxon>Basidiomycota</taxon>
        <taxon>Agaricomycotina</taxon>
        <taxon>Agaricomycetes</taxon>
        <taxon>Agaricomycetidae</taxon>
        <taxon>Agaricales</taxon>
        <taxon>Tricholomatineae</taxon>
        <taxon>Lyophyllaceae</taxon>
        <taxon>Lyophyllum</taxon>
    </lineage>
</organism>
<comment type="caution">
    <text evidence="2">The sequence shown here is derived from an EMBL/GenBank/DDBJ whole genome shotgun (WGS) entry which is preliminary data.</text>
</comment>
<accession>A0A9P3PJ20</accession>
<feature type="region of interest" description="Disordered" evidence="1">
    <location>
        <begin position="92"/>
        <end position="396"/>
    </location>
</feature>
<feature type="region of interest" description="Disordered" evidence="1">
    <location>
        <begin position="1"/>
        <end position="32"/>
    </location>
</feature>
<sequence>MSTNTTNTNATDDGQRAGGGTGQGATSGQAGATDRMKGAYELVHGIGEAIRGGALSAVDSLAHSKSAKENELIEHRGRLEAEQGLAKLKGNLTSGASSQSAHSSNPDGAGQASTQAQTQTSPHDYPPTAASRARPHGVVGGEQGDTSRTQGVHLGQGGVPSADVGTVQGHHGGGRPGPGVARLGLAGAGAEQPNQPARGEEIGACGQGGQSYHTHSNYQSGGDAVGSTGGGPHHHRDDAVTDLNADVGLDDRARRDRGGEFEPSSIPSYDRNVRFDQAPGGGPTEVRGAPGRGPRVEDTNAERSAAVHQRGIYTSANQMVSPQERYGTSSSSRGSNRPAEQTTQQMNAPYQQQTFGAEQYPPSHQHKPYPHEVGQRQTGEGVQRPDAGPVGGAPVE</sequence>
<feature type="compositionally biased region" description="Low complexity" evidence="1">
    <location>
        <begin position="1"/>
        <end position="12"/>
    </location>
</feature>
<keyword evidence="3" id="KW-1185">Reference proteome</keyword>
<evidence type="ECO:0000256" key="1">
    <source>
        <dbReference type="SAM" id="MobiDB-lite"/>
    </source>
</evidence>
<dbReference type="OrthoDB" id="2590867at2759"/>
<feature type="compositionally biased region" description="Gly residues" evidence="1">
    <location>
        <begin position="16"/>
        <end position="25"/>
    </location>
</feature>
<feature type="compositionally biased region" description="Basic and acidic residues" evidence="1">
    <location>
        <begin position="249"/>
        <end position="260"/>
    </location>
</feature>
<evidence type="ECO:0000313" key="2">
    <source>
        <dbReference type="EMBL" id="GLB36868.1"/>
    </source>
</evidence>
<dbReference type="EMBL" id="BRPK01000003">
    <property type="protein sequence ID" value="GLB36868.1"/>
    <property type="molecule type" value="Genomic_DNA"/>
</dbReference>
<dbReference type="AlphaFoldDB" id="A0A9P3PJ20"/>
<dbReference type="Proteomes" id="UP001063166">
    <property type="component" value="Unassembled WGS sequence"/>
</dbReference>
<proteinExistence type="predicted"/>
<feature type="compositionally biased region" description="Low complexity" evidence="1">
    <location>
        <begin position="94"/>
        <end position="121"/>
    </location>
</feature>
<feature type="compositionally biased region" description="Polar residues" evidence="1">
    <location>
        <begin position="312"/>
        <end position="356"/>
    </location>
</feature>
<name>A0A9P3PJ20_LYOSH</name>
<feature type="compositionally biased region" description="Low complexity" evidence="1">
    <location>
        <begin position="178"/>
        <end position="190"/>
    </location>
</feature>
<reference evidence="2" key="1">
    <citation type="submission" date="2022-07" db="EMBL/GenBank/DDBJ databases">
        <title>The genome of Lyophyllum shimeji provides insight into the initial evolution of ectomycorrhizal fungal genome.</title>
        <authorList>
            <person name="Kobayashi Y."/>
            <person name="Shibata T."/>
            <person name="Hirakawa H."/>
            <person name="Shigenobu S."/>
            <person name="Nishiyama T."/>
            <person name="Yamada A."/>
            <person name="Hasebe M."/>
            <person name="Kawaguchi M."/>
        </authorList>
    </citation>
    <scope>NUCLEOTIDE SEQUENCE</scope>
    <source>
        <strain evidence="2">AT787</strain>
    </source>
</reference>
<gene>
    <name evidence="2" type="ORF">LshimejAT787_0311550</name>
</gene>
<protein>
    <submittedName>
        <fullName evidence="2">Uncharacterized protein</fullName>
    </submittedName>
</protein>
<evidence type="ECO:0000313" key="3">
    <source>
        <dbReference type="Proteomes" id="UP001063166"/>
    </source>
</evidence>
<feature type="compositionally biased region" description="Polar residues" evidence="1">
    <location>
        <begin position="210"/>
        <end position="220"/>
    </location>
</feature>